<evidence type="ECO:0000256" key="2">
    <source>
        <dbReference type="ARBA" id="ARBA00022737"/>
    </source>
</evidence>
<dbReference type="PANTHER" id="PTHR46652:SF3">
    <property type="entry name" value="LEUCINE-RICH REPEAT-CONTAINING PROTEIN 9"/>
    <property type="match status" value="1"/>
</dbReference>
<dbReference type="Pfam" id="PF02368">
    <property type="entry name" value="Big_2"/>
    <property type="match status" value="2"/>
</dbReference>
<evidence type="ECO:0000256" key="1">
    <source>
        <dbReference type="ARBA" id="ARBA00022614"/>
    </source>
</evidence>
<dbReference type="PROSITE" id="PS51450">
    <property type="entry name" value="LRR"/>
    <property type="match status" value="2"/>
</dbReference>
<dbReference type="Gene3D" id="3.80.10.10">
    <property type="entry name" value="Ribonuclease Inhibitor"/>
    <property type="match status" value="6"/>
</dbReference>
<dbReference type="InterPro" id="IPR003343">
    <property type="entry name" value="Big_2"/>
</dbReference>
<dbReference type="PROSITE" id="PS00018">
    <property type="entry name" value="EF_HAND_1"/>
    <property type="match status" value="2"/>
</dbReference>
<dbReference type="SMART" id="SM00635">
    <property type="entry name" value="BID_2"/>
    <property type="match status" value="3"/>
</dbReference>
<dbReference type="InterPro" id="IPR001611">
    <property type="entry name" value="Leu-rich_rpt"/>
</dbReference>
<dbReference type="RefSeq" id="WP_306856691.1">
    <property type="nucleotide sequence ID" value="NZ_CP132968.1"/>
</dbReference>
<feature type="domain" description="BIG2" evidence="5">
    <location>
        <begin position="1683"/>
        <end position="1766"/>
    </location>
</feature>
<gene>
    <name evidence="6" type="ORF">RBI15_13385</name>
</gene>
<dbReference type="SUPFAM" id="SSF52058">
    <property type="entry name" value="L domain-like"/>
    <property type="match status" value="2"/>
</dbReference>
<protein>
    <submittedName>
        <fullName evidence="6">Leucine-rich repeat domain-containing protein</fullName>
    </submittedName>
</protein>
<dbReference type="InterPro" id="IPR018247">
    <property type="entry name" value="EF_Hand_1_Ca_BS"/>
</dbReference>
<name>A0AAQ3JHY0_ANAHA</name>
<dbReference type="InterPro" id="IPR050836">
    <property type="entry name" value="SDS22/Internalin_LRR"/>
</dbReference>
<sequence>MKKTKIPRKKVRGKNMKRLFACLLSLSMIPANGVAVFAAQEQAKTASIQSTEVKTQSEDTTQAQVTFAKESLVSKIGYFKNYKFEGIDKNEIKNVCIEYKSNGALEMYSEYGVDDKGDYHPIGYSIRPEEVGSVTIVAHITTKSGEELSTPATEFKVEPADDDVVPFTDIALFNDVKDSLNFGSDVTHITKEQMKNVKKISGYLSRNLDGIEYAENCEEVVFKNVGYWFSDISKFAQLTKLKKVDVSNSAVRNISALQGLKNLTYVNLNNTQVSTEDRFSLFKTDDVSIEAGTEVTDLLNPKGLVQTADTITSSDSSIVSVQQEKGSDGKSEWVFKAAEGAEGKEAVLTIQNGTQKKEIKVKVTAKGNTVPDFKERSVETNIGCFKKIALKNVDETNATITSSDSAILNVLQQKQYYGSGQQYHITYRFEPKSEGSVTLIGYFEREDGTKYKATMNVTVNKEKSEIVPIKKYEVLRPLVNYDESEYELTWDELNNKKELYLSAGYIENEDMDWVSKAKNCKRLMLTYNYHLSNVSKLKEMKDQLEYLNINNTGISDSDRLELMRDNAISVPEGSSTEKTILPNGLLKSDDTVEIEDSSIAEVEVKENNNYSSYNYAVIKAKKGQAGKNTVLKITSSEGATKEIPVNVTKKTENAPGFANEKMETSIGKFSEIELKNMDNAKVEVDPESDNEDVVTIKSEENYDYDLDESVVHYYLVPKSTGTATITVQCKLDGTTYEDTMEVTVGTDDQIVPIKDYGLYKAINSSLSNDVQSDHILKSTMASLKTITAKNRGITDISGIEYATECKKINLSRNEKLTDISNLKELTKLQNVNLSTTAVKDISALQGVKDQLVSLYLSGSKVSAADRLSFVKENQSMEVEAGTEKEIEVKPYGILGSQDKCAIEGDSKVEVSNSGNGIVTLGARDAEEGKATLVITNDQAANTTVKIPIEVTAKREDIPGFAKESEDITIGDLQKIKFVNNNEEDVTIDAKSENTSIVDIDGPYSDELHFIPKSEGTTTVKATFKTDSGTIYTDSMTVTVKEADSTQKIVPIKSWETFNRLTQDNDIKLEDGVYRLTEDQMKGIKKVSLESYDAKISKDDMSGLDQAVNCEEFMAGYNGFDYTQIRSLVEGYTKLKSLSLQGVYINQDEFNELLASNKNLEELQIYFYTDEDDQVEDFSKLKELTNLKVLELNSSGLKDISDITSLSKLEELSLQYTQIKNLEGIEKLTNLKKLDLNDASYIDDFDVISNLKNLETLNLCQTKIKDITPLKKLEKLKNINLNDTRVSAKDRLSLIRTNLIELEEGETSRLNLSPSGLIEDYYGDRVELEKENQGIELDYDYAYKLKANSGSAGAEINLLIKNNGEVCAKIPIKVVSEKAENPGFKEKSETILIGQFKPIEVKNAKDIEVWFDTEDEEIVDVDHDYNEQDGDVYYFVPKKAGETTIIGHFRKEDSNDYTKKLKVTVKDVAENILPISNRDIYLALLDSKGNSVDANKDHMIDTNEIKNVSTIKGHYCSIEDKDFDYLKKAVNCEKMDISDNKALTDLSFISSFPKLKEINLENDEKITDFKDLITHKEQFDSIILPAQAPDTVRKDLINIEKISLKEGKTVTDAVQPSGLLKDTDKVSVKDSNIAEAKIVPQYDEDEDVIGVKLEVTGKSAGTTTLTLEMGSETKEIAVTVKKNTDAKIEFADASKNVKTAQFKSYNFKNVDAPDIKQVKFTYDKDNILKMVSNSDHSYTPVALKDHGTVKVSAEITLKNGLKETVGEQEFTVVPADESAVIIKDYDLYKGMKSNGASADADKDGIISKNEIKNVDDIEVINSSIEDLTGVEQAVNCKKADFSNDAMLKDIMPLAKLTNLTSVNLRDTSVSNITALKGLTKLDFVCLDDSNVNENDKIDLLRLENISLTEGESTTQEIKPNGLLGKDVDVIVGSNIATAKIGEGKLVVTGKSAGQTTLEIGNKDQKARKKITISVTAKATEAPAEPTKPENPKPEAPKPTPTQPTTAAPQKVAKITVTAPSNKLSAGKKVKLTANISNNASNKNIKWTTSNKKYATVDKNGVVKFNKKAAGKTVTITAYATDGSGKKATFKIKIMKGTVKKIKITGKKTVKAGKTLSLKAKVTASKGANKKLKWTSSNTKYATVSGSGKVKALKAGKKKSVKITAMATDGSGKKASVTIKIK</sequence>
<feature type="compositionally biased region" description="Basic and acidic residues" evidence="3">
    <location>
        <begin position="1985"/>
        <end position="1994"/>
    </location>
</feature>
<dbReference type="EMBL" id="CP132968">
    <property type="protein sequence ID" value="WMD16331.1"/>
    <property type="molecule type" value="Genomic_DNA"/>
</dbReference>
<dbReference type="InterPro" id="IPR025875">
    <property type="entry name" value="Leu-rich_rpt_4"/>
</dbReference>
<evidence type="ECO:0000259" key="5">
    <source>
        <dbReference type="SMART" id="SM00635"/>
    </source>
</evidence>
<evidence type="ECO:0000256" key="3">
    <source>
        <dbReference type="SAM" id="MobiDB-lite"/>
    </source>
</evidence>
<keyword evidence="4" id="KW-0732">Signal</keyword>
<feature type="domain" description="BIG2" evidence="5">
    <location>
        <begin position="2009"/>
        <end position="2088"/>
    </location>
</feature>
<dbReference type="SUPFAM" id="SSF49373">
    <property type="entry name" value="Invasin/intimin cell-adhesion fragments"/>
    <property type="match status" value="2"/>
</dbReference>
<accession>A0AAQ3JHY0</accession>
<reference evidence="6" key="1">
    <citation type="submission" date="2023-08" db="EMBL/GenBank/DDBJ databases">
        <title>Complete Genome Sequences of butyrate producing Anaerostipes hadrus strains BA1 and GIF7 isolated from the terminal ileum of a healthy lean male.</title>
        <authorList>
            <person name="Low A."/>
            <person name="Sheludchenko M."/>
            <person name="Cheng H.E."/>
            <person name="Koh X.Q."/>
            <person name="Lee J."/>
        </authorList>
    </citation>
    <scope>NUCLEOTIDE SEQUENCE</scope>
    <source>
        <strain evidence="6">BA1</strain>
    </source>
</reference>
<feature type="region of interest" description="Disordered" evidence="3">
    <location>
        <begin position="1973"/>
        <end position="2009"/>
    </location>
</feature>
<keyword evidence="1" id="KW-0433">Leucine-rich repeat</keyword>
<organism evidence="6 7">
    <name type="scientific">Anaerostipes hadrus</name>
    <dbReference type="NCBI Taxonomy" id="649756"/>
    <lineage>
        <taxon>Bacteria</taxon>
        <taxon>Bacillati</taxon>
        <taxon>Bacillota</taxon>
        <taxon>Clostridia</taxon>
        <taxon>Lachnospirales</taxon>
        <taxon>Lachnospiraceae</taxon>
        <taxon>Anaerostipes</taxon>
    </lineage>
</organism>
<dbReference type="GeneID" id="92742396"/>
<dbReference type="Gene3D" id="2.60.40.1080">
    <property type="match status" value="4"/>
</dbReference>
<evidence type="ECO:0000256" key="4">
    <source>
        <dbReference type="SAM" id="SignalP"/>
    </source>
</evidence>
<proteinExistence type="predicted"/>
<dbReference type="PANTHER" id="PTHR46652">
    <property type="entry name" value="LEUCINE-RICH REPEAT AND IQ DOMAIN-CONTAINING PROTEIN 1-RELATED"/>
    <property type="match status" value="1"/>
</dbReference>
<feature type="signal peptide" evidence="4">
    <location>
        <begin position="1"/>
        <end position="33"/>
    </location>
</feature>
<dbReference type="Proteomes" id="UP001243496">
    <property type="component" value="Chromosome"/>
</dbReference>
<feature type="compositionally biased region" description="Low complexity" evidence="3">
    <location>
        <begin position="1974"/>
        <end position="1983"/>
    </location>
</feature>
<dbReference type="SMART" id="SM00365">
    <property type="entry name" value="LRR_SD22"/>
    <property type="match status" value="3"/>
</dbReference>
<dbReference type="InterPro" id="IPR008964">
    <property type="entry name" value="Invasin/intimin_cell_adhesion"/>
</dbReference>
<feature type="chain" id="PRO_5042887490" evidence="4">
    <location>
        <begin position="34"/>
        <end position="2180"/>
    </location>
</feature>
<keyword evidence="2" id="KW-0677">Repeat</keyword>
<feature type="domain" description="BIG2" evidence="5">
    <location>
        <begin position="2096"/>
        <end position="2175"/>
    </location>
</feature>
<evidence type="ECO:0000313" key="7">
    <source>
        <dbReference type="Proteomes" id="UP001243496"/>
    </source>
</evidence>
<dbReference type="Pfam" id="PF12799">
    <property type="entry name" value="LRR_4"/>
    <property type="match status" value="1"/>
</dbReference>
<dbReference type="SUPFAM" id="SSF52047">
    <property type="entry name" value="RNI-like"/>
    <property type="match status" value="1"/>
</dbReference>
<evidence type="ECO:0000313" key="6">
    <source>
        <dbReference type="EMBL" id="WMD16331.1"/>
    </source>
</evidence>
<dbReference type="InterPro" id="IPR032675">
    <property type="entry name" value="LRR_dom_sf"/>
</dbReference>